<feature type="compositionally biased region" description="Polar residues" evidence="2">
    <location>
        <begin position="396"/>
        <end position="412"/>
    </location>
</feature>
<evidence type="ECO:0000256" key="1">
    <source>
        <dbReference type="ARBA" id="ARBA00023242"/>
    </source>
</evidence>
<name>A0A8H6FZ76_9LECA</name>
<dbReference type="OrthoDB" id="5394557at2759"/>
<organism evidence="4 5">
    <name type="scientific">Letharia columbiana</name>
    <dbReference type="NCBI Taxonomy" id="112416"/>
    <lineage>
        <taxon>Eukaryota</taxon>
        <taxon>Fungi</taxon>
        <taxon>Dikarya</taxon>
        <taxon>Ascomycota</taxon>
        <taxon>Pezizomycotina</taxon>
        <taxon>Lecanoromycetes</taxon>
        <taxon>OSLEUM clade</taxon>
        <taxon>Lecanoromycetidae</taxon>
        <taxon>Lecanorales</taxon>
        <taxon>Lecanorineae</taxon>
        <taxon>Parmeliaceae</taxon>
        <taxon>Letharia</taxon>
    </lineage>
</organism>
<dbReference type="GeneID" id="59285960"/>
<dbReference type="GO" id="GO:0008270">
    <property type="term" value="F:zinc ion binding"/>
    <property type="evidence" value="ECO:0007669"/>
    <property type="project" value="InterPro"/>
</dbReference>
<accession>A0A8H6FZ76</accession>
<evidence type="ECO:0000259" key="3">
    <source>
        <dbReference type="PROSITE" id="PS50048"/>
    </source>
</evidence>
<dbReference type="RefSeq" id="XP_037166729.1">
    <property type="nucleotide sequence ID" value="XM_037306219.1"/>
</dbReference>
<feature type="compositionally biased region" description="Basic residues" evidence="2">
    <location>
        <begin position="481"/>
        <end position="490"/>
    </location>
</feature>
<dbReference type="InterPro" id="IPR001138">
    <property type="entry name" value="Zn2Cys6_DnaBD"/>
</dbReference>
<dbReference type="CDD" id="cd00067">
    <property type="entry name" value="GAL4"/>
    <property type="match status" value="1"/>
</dbReference>
<evidence type="ECO:0000313" key="5">
    <source>
        <dbReference type="Proteomes" id="UP000578531"/>
    </source>
</evidence>
<sequence length="490" mass="52770">MTRAYHGIARGLSTHRHPNEVMAQPRSLTYRGNIRAYPDGNESDESRSPRGDKKPRKRNSVACARCRKRKIKCTGDRLDGNGCEACQAAGVPRSSCHYLRVNSHHIEDVAMQVSSDSEWPHSAPAPANYMTRITTDPSQYALANVSHVPQHVPTPYTGPGAPYSTSQARPPFNTNYPTSYNGQYDMQRPLQGPSLQMSQAPTPIYPTLDYAQQWNPLPSNGRPTSHTLLYDQDPLRYETSTVSYMTSTGTSVPNVAAEGSPIFPGLSPLVTHLPAYGGNRTLPDPMSIHSSFDASNGSIQGNDEDPTLYQQHLETGTSQGSVSSASQDAINATGQGSNTSSSCPSETQEMSTLSSLNMTHTSPSASSENTSGFHSIDSSTTNNVGSYAASPTLAMQSNQHSNSQLPSLNSPFDGNGGHRGSHVPERTLDSGMAIRNGSVYDPHGRPRILQPQPRRSPSYDLLNGSFEGGGKHPAKVLKSNGHGRRPGGKQ</sequence>
<reference evidence="4 5" key="1">
    <citation type="journal article" date="2020" name="Genomics">
        <title>Complete, high-quality genomes from long-read metagenomic sequencing of two wolf lichen thalli reveals enigmatic genome architecture.</title>
        <authorList>
            <person name="McKenzie S.K."/>
            <person name="Walston R.F."/>
            <person name="Allen J.L."/>
        </authorList>
    </citation>
    <scope>NUCLEOTIDE SEQUENCE [LARGE SCALE GENOMIC DNA]</scope>
    <source>
        <strain evidence="4">WasteWater2</strain>
    </source>
</reference>
<dbReference type="InterPro" id="IPR036864">
    <property type="entry name" value="Zn2-C6_fun-type_DNA-bd_sf"/>
</dbReference>
<protein>
    <recommendedName>
        <fullName evidence="3">Zn(2)-C6 fungal-type domain-containing protein</fullName>
    </recommendedName>
</protein>
<dbReference type="AlphaFoldDB" id="A0A8H6FZ76"/>
<dbReference type="Pfam" id="PF00172">
    <property type="entry name" value="Zn_clus"/>
    <property type="match status" value="1"/>
</dbReference>
<feature type="region of interest" description="Disordered" evidence="2">
    <location>
        <begin position="314"/>
        <end position="378"/>
    </location>
</feature>
<dbReference type="Gene3D" id="4.10.240.10">
    <property type="entry name" value="Zn(2)-C6 fungal-type DNA-binding domain"/>
    <property type="match status" value="1"/>
</dbReference>
<dbReference type="Proteomes" id="UP000578531">
    <property type="component" value="Unassembled WGS sequence"/>
</dbReference>
<feature type="region of interest" description="Disordered" evidence="2">
    <location>
        <begin position="1"/>
        <end position="60"/>
    </location>
</feature>
<feature type="region of interest" description="Disordered" evidence="2">
    <location>
        <begin position="396"/>
        <end position="490"/>
    </location>
</feature>
<dbReference type="GO" id="GO:0000981">
    <property type="term" value="F:DNA-binding transcription factor activity, RNA polymerase II-specific"/>
    <property type="evidence" value="ECO:0007669"/>
    <property type="project" value="InterPro"/>
</dbReference>
<feature type="compositionally biased region" description="Polar residues" evidence="2">
    <location>
        <begin position="288"/>
        <end position="301"/>
    </location>
</feature>
<keyword evidence="5" id="KW-1185">Reference proteome</keyword>
<evidence type="ECO:0000256" key="2">
    <source>
        <dbReference type="SAM" id="MobiDB-lite"/>
    </source>
</evidence>
<evidence type="ECO:0000313" key="4">
    <source>
        <dbReference type="EMBL" id="KAF6237405.1"/>
    </source>
</evidence>
<dbReference type="PROSITE" id="PS50048">
    <property type="entry name" value="ZN2_CY6_FUNGAL_2"/>
    <property type="match status" value="1"/>
</dbReference>
<keyword evidence="1" id="KW-0539">Nucleus</keyword>
<feature type="region of interest" description="Disordered" evidence="2">
    <location>
        <begin position="287"/>
        <end position="306"/>
    </location>
</feature>
<dbReference type="SMART" id="SM00066">
    <property type="entry name" value="GAL4"/>
    <property type="match status" value="1"/>
</dbReference>
<feature type="domain" description="Zn(2)-C6 fungal-type" evidence="3">
    <location>
        <begin position="62"/>
        <end position="98"/>
    </location>
</feature>
<gene>
    <name evidence="4" type="ORF">HO173_004295</name>
</gene>
<dbReference type="EMBL" id="JACCJC010000014">
    <property type="protein sequence ID" value="KAF6237405.1"/>
    <property type="molecule type" value="Genomic_DNA"/>
</dbReference>
<dbReference type="SUPFAM" id="SSF57701">
    <property type="entry name" value="Zn2/Cys6 DNA-binding domain"/>
    <property type="match status" value="1"/>
</dbReference>
<comment type="caution">
    <text evidence="4">The sequence shown here is derived from an EMBL/GenBank/DDBJ whole genome shotgun (WGS) entry which is preliminary data.</text>
</comment>
<proteinExistence type="predicted"/>